<dbReference type="EMBL" id="MCGG01000025">
    <property type="protein sequence ID" value="OEJ67142.1"/>
    <property type="molecule type" value="Genomic_DNA"/>
</dbReference>
<dbReference type="Proteomes" id="UP000095347">
    <property type="component" value="Unassembled WGS sequence"/>
</dbReference>
<gene>
    <name evidence="2" type="ORF">BEN30_10215</name>
</gene>
<accession>A0A1E5Q7X6</accession>
<organism evidence="2 3">
    <name type="scientific">Magnetovibrio blakemorei</name>
    <dbReference type="NCBI Taxonomy" id="28181"/>
    <lineage>
        <taxon>Bacteria</taxon>
        <taxon>Pseudomonadati</taxon>
        <taxon>Pseudomonadota</taxon>
        <taxon>Alphaproteobacteria</taxon>
        <taxon>Rhodospirillales</taxon>
        <taxon>Magnetovibrionaceae</taxon>
        <taxon>Magnetovibrio</taxon>
    </lineage>
</organism>
<comment type="caution">
    <text evidence="2">The sequence shown here is derived from an EMBL/GenBank/DDBJ whole genome shotgun (WGS) entry which is preliminary data.</text>
</comment>
<evidence type="ECO:0000313" key="2">
    <source>
        <dbReference type="EMBL" id="OEJ67142.1"/>
    </source>
</evidence>
<proteinExistence type="predicted"/>
<keyword evidence="3" id="KW-1185">Reference proteome</keyword>
<name>A0A1E5Q7X6_9PROT</name>
<evidence type="ECO:0000256" key="1">
    <source>
        <dbReference type="SAM" id="MobiDB-lite"/>
    </source>
</evidence>
<dbReference type="AlphaFoldDB" id="A0A1E5Q7X6"/>
<feature type="region of interest" description="Disordered" evidence="1">
    <location>
        <begin position="17"/>
        <end position="64"/>
    </location>
</feature>
<evidence type="ECO:0000313" key="3">
    <source>
        <dbReference type="Proteomes" id="UP000095347"/>
    </source>
</evidence>
<protein>
    <submittedName>
        <fullName evidence="2">Uncharacterized protein</fullName>
    </submittedName>
</protein>
<sequence>MAERVCPVIHEAAMSNKFSKDNKHIEKEYDDERKKRKQSGLRRKEQNAKRATKYKNVGSSDAQS</sequence>
<reference evidence="3" key="1">
    <citation type="submission" date="2016-07" db="EMBL/GenBank/DDBJ databases">
        <authorList>
            <person name="Florea S."/>
            <person name="Webb J.S."/>
            <person name="Jaromczyk J."/>
            <person name="Schardl C.L."/>
        </authorList>
    </citation>
    <scope>NUCLEOTIDE SEQUENCE [LARGE SCALE GENOMIC DNA]</scope>
    <source>
        <strain evidence="3">MV-1</strain>
    </source>
</reference>
<feature type="compositionally biased region" description="Basic and acidic residues" evidence="1">
    <location>
        <begin position="18"/>
        <end position="33"/>
    </location>
</feature>
<dbReference type="STRING" id="28181.BEN30_10215"/>